<sequence length="158" mass="17632">METQLPNNVVGLASMFSVIILGIFALISLLDKSLNNRRKMISDADKELITTLQEQVKTLKEKAEGAETRSLNTQMDFEKLKTENQTLREILQGRDATTLEFQKAGMDAIKRAEASYALIEKTFTLVSSHTASIEKLYKAIEKHLATMETNSKGGEKHG</sequence>
<protein>
    <submittedName>
        <fullName evidence="2">Uncharacterized protein</fullName>
    </submittedName>
</protein>
<evidence type="ECO:0000313" key="3">
    <source>
        <dbReference type="Proteomes" id="UP000034778"/>
    </source>
</evidence>
<keyword evidence="1" id="KW-0472">Membrane</keyword>
<dbReference type="EMBL" id="LBOW01000004">
    <property type="protein sequence ID" value="KKP44970.1"/>
    <property type="molecule type" value="Genomic_DNA"/>
</dbReference>
<name>A0A0G0C1B5_9BACT</name>
<dbReference type="AlphaFoldDB" id="A0A0G0C1B5"/>
<reference evidence="2 3" key="1">
    <citation type="journal article" date="2015" name="Nature">
        <title>rRNA introns, odd ribosomes, and small enigmatic genomes across a large radiation of phyla.</title>
        <authorList>
            <person name="Brown C.T."/>
            <person name="Hug L.A."/>
            <person name="Thomas B.C."/>
            <person name="Sharon I."/>
            <person name="Castelle C.J."/>
            <person name="Singh A."/>
            <person name="Wilkins M.J."/>
            <person name="Williams K.H."/>
            <person name="Banfield J.F."/>
        </authorList>
    </citation>
    <scope>NUCLEOTIDE SEQUENCE [LARGE SCALE GENOMIC DNA]</scope>
</reference>
<keyword evidence="1" id="KW-1133">Transmembrane helix</keyword>
<gene>
    <name evidence="2" type="ORF">UR35_C0004G0002</name>
</gene>
<accession>A0A0G0C1B5</accession>
<feature type="transmembrane region" description="Helical" evidence="1">
    <location>
        <begin position="12"/>
        <end position="30"/>
    </location>
</feature>
<dbReference type="Proteomes" id="UP000034778">
    <property type="component" value="Unassembled WGS sequence"/>
</dbReference>
<keyword evidence="1" id="KW-0812">Transmembrane</keyword>
<organism evidence="2 3">
    <name type="scientific">Candidatus Woesebacteria bacterium GW2011_GWB1_33_22</name>
    <dbReference type="NCBI Taxonomy" id="1618566"/>
    <lineage>
        <taxon>Bacteria</taxon>
        <taxon>Candidatus Woeseibacteriota</taxon>
    </lineage>
</organism>
<proteinExistence type="predicted"/>
<evidence type="ECO:0000256" key="1">
    <source>
        <dbReference type="SAM" id="Phobius"/>
    </source>
</evidence>
<dbReference type="STRING" id="1618566.UR35_C0004G0002"/>
<evidence type="ECO:0000313" key="2">
    <source>
        <dbReference type="EMBL" id="KKP44970.1"/>
    </source>
</evidence>
<comment type="caution">
    <text evidence="2">The sequence shown here is derived from an EMBL/GenBank/DDBJ whole genome shotgun (WGS) entry which is preliminary data.</text>
</comment>